<evidence type="ECO:0000313" key="2">
    <source>
        <dbReference type="Proteomes" id="UP001295462"/>
    </source>
</evidence>
<gene>
    <name evidence="1" type="ORF">THF1A12_650010</name>
</gene>
<organism evidence="1 2">
    <name type="scientific">Vibrio jasicida</name>
    <dbReference type="NCBI Taxonomy" id="766224"/>
    <lineage>
        <taxon>Bacteria</taxon>
        <taxon>Pseudomonadati</taxon>
        <taxon>Pseudomonadota</taxon>
        <taxon>Gammaproteobacteria</taxon>
        <taxon>Vibrionales</taxon>
        <taxon>Vibrionaceae</taxon>
        <taxon>Vibrio</taxon>
    </lineage>
</organism>
<comment type="caution">
    <text evidence="1">The sequence shown here is derived from an EMBL/GenBank/DDBJ whole genome shotgun (WGS) entry which is preliminary data.</text>
</comment>
<protein>
    <submittedName>
        <fullName evidence="1">Uncharacterized protein</fullName>
    </submittedName>
</protein>
<reference evidence="1" key="1">
    <citation type="submission" date="2022-01" db="EMBL/GenBank/DDBJ databases">
        <authorList>
            <person name="Lagorce A."/>
        </authorList>
    </citation>
    <scope>NUCLEOTIDE SEQUENCE</scope>
    <source>
        <strain evidence="1">Th15_F1_A12</strain>
    </source>
</reference>
<name>A0AAU9QVM7_9VIBR</name>
<dbReference type="EMBL" id="CAKMUD010000122">
    <property type="protein sequence ID" value="CAH1603172.1"/>
    <property type="molecule type" value="Genomic_DNA"/>
</dbReference>
<proteinExistence type="predicted"/>
<evidence type="ECO:0000313" key="1">
    <source>
        <dbReference type="EMBL" id="CAH1603172.1"/>
    </source>
</evidence>
<dbReference type="Proteomes" id="UP001295462">
    <property type="component" value="Unassembled WGS sequence"/>
</dbReference>
<dbReference type="AlphaFoldDB" id="A0AAU9QVM7"/>
<accession>A0AAU9QVM7</accession>
<sequence length="60" mass="6401">MRHALKTELWGPGPLATIARELGQVRKEAAAAGDLCAGMWLGSHPLKASLIQRGFFVSAL</sequence>